<dbReference type="PANTHER" id="PTHR47032:SF1">
    <property type="entry name" value="UDP-D-XYLOSE:L-FUCOSE ALPHA-1,3-D-XYLOSYLTRANSFERASE-RELATED"/>
    <property type="match status" value="1"/>
</dbReference>
<dbReference type="AlphaFoldDB" id="A0A1D2A8H9"/>
<dbReference type="Pfam" id="PF03407">
    <property type="entry name" value="Nucleotid_trans"/>
    <property type="match status" value="1"/>
</dbReference>
<protein>
    <recommendedName>
        <fullName evidence="4">Nucleotide-diphospho-sugar transferase domain-containing protein</fullName>
    </recommendedName>
</protein>
<dbReference type="GO" id="GO:0016757">
    <property type="term" value="F:glycosyltransferase activity"/>
    <property type="evidence" value="ECO:0007669"/>
    <property type="project" value="TreeGrafter"/>
</dbReference>
<feature type="region of interest" description="Disordered" evidence="1">
    <location>
        <begin position="458"/>
        <end position="489"/>
    </location>
</feature>
<keyword evidence="2" id="KW-1133">Transmembrane helix</keyword>
<feature type="transmembrane region" description="Helical" evidence="2">
    <location>
        <begin position="422"/>
        <end position="443"/>
    </location>
</feature>
<accession>A0A1D2A8H9</accession>
<feature type="domain" description="Nucleotide-diphospho-sugar transferase" evidence="4">
    <location>
        <begin position="111"/>
        <end position="362"/>
    </location>
</feature>
<name>A0A1D2A8H9_AUXPR</name>
<dbReference type="EMBL" id="GDKF01003110">
    <property type="protein sequence ID" value="JAT75512.1"/>
    <property type="molecule type" value="Transcribed_RNA"/>
</dbReference>
<feature type="chain" id="PRO_5008901435" description="Nucleotide-diphospho-sugar transferase domain-containing protein" evidence="3">
    <location>
        <begin position="24"/>
        <end position="489"/>
    </location>
</feature>
<organism evidence="5">
    <name type="scientific">Auxenochlorella protothecoides</name>
    <name type="common">Green microalga</name>
    <name type="synonym">Chlorella protothecoides</name>
    <dbReference type="NCBI Taxonomy" id="3075"/>
    <lineage>
        <taxon>Eukaryota</taxon>
        <taxon>Viridiplantae</taxon>
        <taxon>Chlorophyta</taxon>
        <taxon>core chlorophytes</taxon>
        <taxon>Trebouxiophyceae</taxon>
        <taxon>Chlorellales</taxon>
        <taxon>Chlorellaceae</taxon>
        <taxon>Auxenochlorella</taxon>
    </lineage>
</organism>
<dbReference type="InterPro" id="IPR005069">
    <property type="entry name" value="Nucl-diP-sugar_transferase"/>
</dbReference>
<feature type="compositionally biased region" description="Polar residues" evidence="1">
    <location>
        <begin position="467"/>
        <end position="481"/>
    </location>
</feature>
<dbReference type="GO" id="GO:0005794">
    <property type="term" value="C:Golgi apparatus"/>
    <property type="evidence" value="ECO:0007669"/>
    <property type="project" value="TreeGrafter"/>
</dbReference>
<keyword evidence="2" id="KW-0472">Membrane</keyword>
<evidence type="ECO:0000256" key="2">
    <source>
        <dbReference type="SAM" id="Phobius"/>
    </source>
</evidence>
<sequence>MRSRACHLLLLGCAGILWQVARCADDTENSPEPTRKTGPGLGTAQLLAQEGPTPVDENWVISNATVGSILKQRATPRREVLFTTIRLPATKYAAELEMVMNFCHFVQEAGALSHLMILTTDNMTWTRLHDRGLPVYLDKAFPERPEYAYGGGKAHDSPNRVFDVQKHWWGWKILEQDYLAAYMDADAIPLQDPFLPFQNTTYDVQGLSDWDEVTPQDPAVSLSGGCKLYYWIEDPAAPTGTILREYWNFPDPVVKTHAHNPCQSTGVWYLRPTPPAKAFMLAMTQRLSAPATRHQWDQTAWNEVILPFLWGNGEVEPLAYRLLPHAHYANVGVVDKRRAAGLPVDLVVLHSGYLHGKEKKEAYERMGFWSPSNATRSKGTRLTHGQEGGGGAKGGAADLPRAADPLGLAAASTVNNGPRPDLAHGAAALGLLTVLGVVVTLAFTRRRRSAALRSSLLPTKTGYGAPTPSNLGSPSRSNHINRSPHIAAY</sequence>
<evidence type="ECO:0000256" key="3">
    <source>
        <dbReference type="SAM" id="SignalP"/>
    </source>
</evidence>
<reference evidence="5" key="1">
    <citation type="submission" date="2015-08" db="EMBL/GenBank/DDBJ databases">
        <authorList>
            <person name="Babu N.S."/>
            <person name="Beckwith C.J."/>
            <person name="Beseler K.G."/>
            <person name="Brison A."/>
            <person name="Carone J.V."/>
            <person name="Caskin T.P."/>
            <person name="Diamond M."/>
            <person name="Durham M.E."/>
            <person name="Foxe J.M."/>
            <person name="Go M."/>
            <person name="Henderson B.A."/>
            <person name="Jones I.B."/>
            <person name="McGettigan J.A."/>
            <person name="Micheletti S.J."/>
            <person name="Nasrallah M.E."/>
            <person name="Ortiz D."/>
            <person name="Piller C.R."/>
            <person name="Privatt S.R."/>
            <person name="Schneider S.L."/>
            <person name="Sharp S."/>
            <person name="Smith T.C."/>
            <person name="Stanton J.D."/>
            <person name="Ullery H.E."/>
            <person name="Wilson R.J."/>
            <person name="Serrano M.G."/>
            <person name="Buck G."/>
            <person name="Lee V."/>
            <person name="Wang Y."/>
            <person name="Carvalho R."/>
            <person name="Voegtly L."/>
            <person name="Shi R."/>
            <person name="Duckworth R."/>
            <person name="Johnson A."/>
            <person name="Loviza R."/>
            <person name="Walstead R."/>
            <person name="Shah Z."/>
            <person name="Kiflezghi M."/>
            <person name="Wade K."/>
            <person name="Ball S.L."/>
            <person name="Bradley K.W."/>
            <person name="Asai D.J."/>
            <person name="Bowman C.A."/>
            <person name="Russell D.A."/>
            <person name="Pope W.H."/>
            <person name="Jacobs-Sera D."/>
            <person name="Hendrix R.W."/>
            <person name="Hatfull G.F."/>
        </authorList>
    </citation>
    <scope>NUCLEOTIDE SEQUENCE</scope>
</reference>
<evidence type="ECO:0000259" key="4">
    <source>
        <dbReference type="Pfam" id="PF03407"/>
    </source>
</evidence>
<keyword evidence="2" id="KW-0812">Transmembrane</keyword>
<evidence type="ECO:0000313" key="5">
    <source>
        <dbReference type="EMBL" id="JAT75512.1"/>
    </source>
</evidence>
<feature type="signal peptide" evidence="3">
    <location>
        <begin position="1"/>
        <end position="23"/>
    </location>
</feature>
<feature type="region of interest" description="Disordered" evidence="1">
    <location>
        <begin position="27"/>
        <end position="46"/>
    </location>
</feature>
<dbReference type="InterPro" id="IPR052636">
    <property type="entry name" value="UDP-D-xylose:L-fucose_XylT"/>
</dbReference>
<proteinExistence type="predicted"/>
<dbReference type="PANTHER" id="PTHR47032">
    <property type="entry name" value="UDP-D-XYLOSE:L-FUCOSE ALPHA-1,3-D-XYLOSYLTRANSFERASE-RELATED"/>
    <property type="match status" value="1"/>
</dbReference>
<feature type="region of interest" description="Disordered" evidence="1">
    <location>
        <begin position="374"/>
        <end position="398"/>
    </location>
</feature>
<evidence type="ECO:0000256" key="1">
    <source>
        <dbReference type="SAM" id="MobiDB-lite"/>
    </source>
</evidence>
<gene>
    <name evidence="5" type="ORF">g.36633</name>
</gene>
<keyword evidence="3" id="KW-0732">Signal</keyword>